<dbReference type="InterPro" id="IPR018337">
    <property type="entry name" value="Cell_wall/Cho-bd_repeat"/>
</dbReference>
<feature type="region of interest" description="Disordered" evidence="2">
    <location>
        <begin position="129"/>
        <end position="148"/>
    </location>
</feature>
<dbReference type="RefSeq" id="WP_320883314.1">
    <property type="nucleotide sequence ID" value="NZ_BAABZA010000001.1"/>
</dbReference>
<evidence type="ECO:0000313" key="5">
    <source>
        <dbReference type="EMBL" id="MDY5167698.1"/>
    </source>
</evidence>
<reference evidence="5" key="1">
    <citation type="submission" date="2022-03" db="EMBL/GenBank/DDBJ databases">
        <title>First case of bacteraemia caused by Dielma fastidiosa in a patient hospitalised with diverticulitis.</title>
        <authorList>
            <person name="Forman-Ankjaer B."/>
            <person name="Hvid-Jensen F."/>
            <person name="Kobel C.M."/>
            <person name="Greve T."/>
        </authorList>
    </citation>
    <scope>NUCLEOTIDE SEQUENCE</scope>
    <source>
        <strain evidence="5">AUH_DF_2021</strain>
    </source>
</reference>
<dbReference type="CDD" id="cd05379">
    <property type="entry name" value="CAP_bacterial"/>
    <property type="match status" value="1"/>
</dbReference>
<dbReference type="Proteomes" id="UP001276902">
    <property type="component" value="Unassembled WGS sequence"/>
</dbReference>
<comment type="caution">
    <text evidence="5">The sequence shown here is derived from an EMBL/GenBank/DDBJ whole genome shotgun (WGS) entry which is preliminary data.</text>
</comment>
<evidence type="ECO:0000256" key="2">
    <source>
        <dbReference type="SAM" id="MobiDB-lite"/>
    </source>
</evidence>
<dbReference type="Gene3D" id="2.10.270.10">
    <property type="entry name" value="Cholin Binding"/>
    <property type="match status" value="2"/>
</dbReference>
<proteinExistence type="predicted"/>
<organism evidence="5 6">
    <name type="scientific">Dielma fastidiosa</name>
    <dbReference type="NCBI Taxonomy" id="1034346"/>
    <lineage>
        <taxon>Bacteria</taxon>
        <taxon>Bacillati</taxon>
        <taxon>Bacillota</taxon>
        <taxon>Erysipelotrichia</taxon>
        <taxon>Erysipelotrichales</taxon>
        <taxon>Erysipelotrichaceae</taxon>
        <taxon>Dielma</taxon>
    </lineage>
</organism>
<dbReference type="EMBL" id="JALDAW010000011">
    <property type="protein sequence ID" value="MDY5167698.1"/>
    <property type="molecule type" value="Genomic_DNA"/>
</dbReference>
<dbReference type="Pfam" id="PF01473">
    <property type="entry name" value="Choline_bind_1"/>
    <property type="match status" value="2"/>
</dbReference>
<name>A0AB35ULS4_9FIRM</name>
<evidence type="ECO:0000256" key="1">
    <source>
        <dbReference type="ARBA" id="ARBA00022737"/>
    </source>
</evidence>
<accession>A0AB35ULS4</accession>
<evidence type="ECO:0000259" key="4">
    <source>
        <dbReference type="Pfam" id="PF00188"/>
    </source>
</evidence>
<keyword evidence="1" id="KW-0677">Repeat</keyword>
<keyword evidence="3" id="KW-0732">Signal</keyword>
<sequence length="274" mass="31035">MKKIMLTLCLFMASSLSVHAFSEGSWVKEEAGWAYYNVENMRLSGWIQDQYQCWYMLDYDSGIMKTGWIAENRDWYYLNPDNGIMQDSKWITENGTSYYLLPNGKMAVGLVEIDGVSHLFAENGSYLGEASQNDEPLPPDSDLSESSYERSMAEQVIDQVNEYRAEAGLKALSNASAALQNAADIRVNELAADFSHERPDGSYFATVLDEVGIDTYYYAENIAFEYQSVDEAMDFWMHSESHRINILNESFNEIAVSLIPSSTGYLWAMICIGE</sequence>
<dbReference type="InterPro" id="IPR014044">
    <property type="entry name" value="CAP_dom"/>
</dbReference>
<dbReference type="PANTHER" id="PTHR31157">
    <property type="entry name" value="SCP DOMAIN-CONTAINING PROTEIN"/>
    <property type="match status" value="1"/>
</dbReference>
<feature type="chain" id="PRO_5044334443" evidence="3">
    <location>
        <begin position="21"/>
        <end position="274"/>
    </location>
</feature>
<evidence type="ECO:0000256" key="3">
    <source>
        <dbReference type="SAM" id="SignalP"/>
    </source>
</evidence>
<protein>
    <submittedName>
        <fullName evidence="5">CAP domain-containing protein</fullName>
    </submittedName>
</protein>
<evidence type="ECO:0000313" key="6">
    <source>
        <dbReference type="Proteomes" id="UP001276902"/>
    </source>
</evidence>
<dbReference type="AlphaFoldDB" id="A0AB35ULS4"/>
<feature type="domain" description="SCP" evidence="4">
    <location>
        <begin position="158"/>
        <end position="269"/>
    </location>
</feature>
<dbReference type="SUPFAM" id="SSF69360">
    <property type="entry name" value="Cell wall binding repeat"/>
    <property type="match status" value="1"/>
</dbReference>
<dbReference type="PANTHER" id="PTHR31157:SF1">
    <property type="entry name" value="SCP DOMAIN-CONTAINING PROTEIN"/>
    <property type="match status" value="1"/>
</dbReference>
<dbReference type="Gene3D" id="3.40.33.10">
    <property type="entry name" value="CAP"/>
    <property type="match status" value="1"/>
</dbReference>
<dbReference type="Pfam" id="PF00188">
    <property type="entry name" value="CAP"/>
    <property type="match status" value="1"/>
</dbReference>
<dbReference type="InterPro" id="IPR035940">
    <property type="entry name" value="CAP_sf"/>
</dbReference>
<dbReference type="SUPFAM" id="SSF55797">
    <property type="entry name" value="PR-1-like"/>
    <property type="match status" value="1"/>
</dbReference>
<feature type="signal peptide" evidence="3">
    <location>
        <begin position="1"/>
        <end position="20"/>
    </location>
</feature>
<gene>
    <name evidence="5" type="ORF">MQE39_06110</name>
</gene>